<dbReference type="SMART" id="SM00388">
    <property type="entry name" value="HisKA"/>
    <property type="match status" value="1"/>
</dbReference>
<evidence type="ECO:0000259" key="13">
    <source>
        <dbReference type="PROSITE" id="PS50112"/>
    </source>
</evidence>
<dbReference type="InterPro" id="IPR000700">
    <property type="entry name" value="PAS-assoc_C"/>
</dbReference>
<feature type="domain" description="PAC" evidence="14">
    <location>
        <begin position="189"/>
        <end position="241"/>
    </location>
</feature>
<feature type="domain" description="Histidine kinase" evidence="11">
    <location>
        <begin position="385"/>
        <end position="604"/>
    </location>
</feature>
<dbReference type="AlphaFoldDB" id="A0A6L8LWJ9"/>
<keyword evidence="6" id="KW-0418">Kinase</keyword>
<dbReference type="InterPro" id="IPR003594">
    <property type="entry name" value="HATPase_dom"/>
</dbReference>
<keyword evidence="16" id="KW-1185">Reference proteome</keyword>
<dbReference type="Gene3D" id="3.40.50.2300">
    <property type="match status" value="1"/>
</dbReference>
<evidence type="ECO:0000256" key="1">
    <source>
        <dbReference type="ARBA" id="ARBA00000085"/>
    </source>
</evidence>
<keyword evidence="4" id="KW-0808">Transferase</keyword>
<dbReference type="Pfam" id="PF00072">
    <property type="entry name" value="Response_reg"/>
    <property type="match status" value="1"/>
</dbReference>
<dbReference type="SMART" id="SM00091">
    <property type="entry name" value="PAS"/>
    <property type="match status" value="2"/>
</dbReference>
<dbReference type="EMBL" id="WWEU01000005">
    <property type="protein sequence ID" value="MYM60497.1"/>
    <property type="molecule type" value="Genomic_DNA"/>
</dbReference>
<dbReference type="PROSITE" id="PS50113">
    <property type="entry name" value="PAC"/>
    <property type="match status" value="1"/>
</dbReference>
<protein>
    <recommendedName>
        <fullName evidence="2">histidine kinase</fullName>
        <ecNumber evidence="2">2.7.13.3</ecNumber>
    </recommendedName>
</protein>
<evidence type="ECO:0000256" key="10">
    <source>
        <dbReference type="PROSITE-ProRule" id="PRU00169"/>
    </source>
</evidence>
<dbReference type="Gene3D" id="3.30.450.20">
    <property type="entry name" value="PAS domain"/>
    <property type="match status" value="2"/>
</dbReference>
<keyword evidence="7" id="KW-0378">Hydrolase</keyword>
<dbReference type="EC" id="2.7.13.3" evidence="2"/>
<accession>A0A6L8LWJ9</accession>
<gene>
    <name evidence="15" type="ORF">GTG28_14795</name>
</gene>
<keyword evidence="9" id="KW-0902">Two-component regulatory system</keyword>
<evidence type="ECO:0000256" key="5">
    <source>
        <dbReference type="ARBA" id="ARBA00022741"/>
    </source>
</evidence>
<dbReference type="InterPro" id="IPR003661">
    <property type="entry name" value="HisK_dim/P_dom"/>
</dbReference>
<dbReference type="PROSITE" id="PS50112">
    <property type="entry name" value="PAS"/>
    <property type="match status" value="1"/>
</dbReference>
<keyword evidence="3 10" id="KW-0597">Phosphoprotein</keyword>
<comment type="caution">
    <text evidence="15">The sequence shown here is derived from an EMBL/GenBank/DDBJ whole genome shotgun (WGS) entry which is preliminary data.</text>
</comment>
<dbReference type="InterPro" id="IPR035965">
    <property type="entry name" value="PAS-like_dom_sf"/>
</dbReference>
<dbReference type="SUPFAM" id="SSF47384">
    <property type="entry name" value="Homodimeric domain of signal transducing histidine kinase"/>
    <property type="match status" value="1"/>
</dbReference>
<dbReference type="PROSITE" id="PS50110">
    <property type="entry name" value="RESPONSE_REGULATORY"/>
    <property type="match status" value="1"/>
</dbReference>
<dbReference type="InterPro" id="IPR005467">
    <property type="entry name" value="His_kinase_dom"/>
</dbReference>
<name>A0A6L8LWJ9_9VIBR</name>
<feature type="domain" description="PAS" evidence="13">
    <location>
        <begin position="117"/>
        <end position="186"/>
    </location>
</feature>
<dbReference type="InterPro" id="IPR036890">
    <property type="entry name" value="HATPase_C_sf"/>
</dbReference>
<evidence type="ECO:0000256" key="7">
    <source>
        <dbReference type="ARBA" id="ARBA00022801"/>
    </source>
</evidence>
<dbReference type="CDD" id="cd00082">
    <property type="entry name" value="HisKA"/>
    <property type="match status" value="1"/>
</dbReference>
<evidence type="ECO:0000256" key="9">
    <source>
        <dbReference type="ARBA" id="ARBA00023012"/>
    </source>
</evidence>
<dbReference type="PRINTS" id="PR00344">
    <property type="entry name" value="BCTRLSENSOR"/>
</dbReference>
<evidence type="ECO:0000259" key="14">
    <source>
        <dbReference type="PROSITE" id="PS50113"/>
    </source>
</evidence>
<evidence type="ECO:0000259" key="11">
    <source>
        <dbReference type="PROSITE" id="PS50109"/>
    </source>
</evidence>
<dbReference type="SUPFAM" id="SSF52172">
    <property type="entry name" value="CheY-like"/>
    <property type="match status" value="1"/>
</dbReference>
<dbReference type="SUPFAM" id="SSF55785">
    <property type="entry name" value="PYP-like sensor domain (PAS domain)"/>
    <property type="match status" value="2"/>
</dbReference>
<evidence type="ECO:0000256" key="6">
    <source>
        <dbReference type="ARBA" id="ARBA00022777"/>
    </source>
</evidence>
<dbReference type="SMART" id="SM00387">
    <property type="entry name" value="HATPase_c"/>
    <property type="match status" value="1"/>
</dbReference>
<dbReference type="PANTHER" id="PTHR43065">
    <property type="entry name" value="SENSOR HISTIDINE KINASE"/>
    <property type="match status" value="1"/>
</dbReference>
<dbReference type="Pfam" id="PF13426">
    <property type="entry name" value="PAS_9"/>
    <property type="match status" value="1"/>
</dbReference>
<reference evidence="15 16" key="1">
    <citation type="submission" date="2020-01" db="EMBL/GenBank/DDBJ databases">
        <title>Draft Genome Sequence of Vibrio sp. strain OCN044, Isolated from a Healthy Coral at Palmyra Atoll.</title>
        <authorList>
            <person name="Videau P."/>
            <person name="Loughran R."/>
            <person name="Esquivel A."/>
            <person name="Deadmond M."/>
            <person name="Paddock B.E."/>
            <person name="Saw J.H."/>
            <person name="Ushijima B."/>
        </authorList>
    </citation>
    <scope>NUCLEOTIDE SEQUENCE [LARGE SCALE GENOMIC DNA]</scope>
    <source>
        <strain evidence="15 16">OCN044</strain>
    </source>
</reference>
<evidence type="ECO:0000313" key="16">
    <source>
        <dbReference type="Proteomes" id="UP000478571"/>
    </source>
</evidence>
<feature type="modified residue" description="4-aspartylphosphate" evidence="10">
    <location>
        <position position="672"/>
    </location>
</feature>
<dbReference type="CDD" id="cd00130">
    <property type="entry name" value="PAS"/>
    <property type="match status" value="1"/>
</dbReference>
<evidence type="ECO:0000256" key="2">
    <source>
        <dbReference type="ARBA" id="ARBA00012438"/>
    </source>
</evidence>
<dbReference type="NCBIfam" id="TIGR00229">
    <property type="entry name" value="sensory_box"/>
    <property type="match status" value="1"/>
</dbReference>
<dbReference type="Gene3D" id="3.30.565.10">
    <property type="entry name" value="Histidine kinase-like ATPase, C-terminal domain"/>
    <property type="match status" value="1"/>
</dbReference>
<dbReference type="PROSITE" id="PS50109">
    <property type="entry name" value="HIS_KIN"/>
    <property type="match status" value="1"/>
</dbReference>
<dbReference type="GO" id="GO:0005524">
    <property type="term" value="F:ATP binding"/>
    <property type="evidence" value="ECO:0007669"/>
    <property type="project" value="UniProtKB-KW"/>
</dbReference>
<dbReference type="SMART" id="SM00448">
    <property type="entry name" value="REC"/>
    <property type="match status" value="1"/>
</dbReference>
<keyword evidence="5" id="KW-0547">Nucleotide-binding</keyword>
<dbReference type="SMART" id="SM00086">
    <property type="entry name" value="PAC"/>
    <property type="match status" value="2"/>
</dbReference>
<dbReference type="CDD" id="cd17546">
    <property type="entry name" value="REC_hyHK_CKI1_RcsC-like"/>
    <property type="match status" value="1"/>
</dbReference>
<dbReference type="Pfam" id="PF00512">
    <property type="entry name" value="HisKA"/>
    <property type="match status" value="1"/>
</dbReference>
<organism evidence="15 16">
    <name type="scientific">Vibrio tetraodonis subsp. pristinus</name>
    <dbReference type="NCBI Taxonomy" id="2695891"/>
    <lineage>
        <taxon>Bacteria</taxon>
        <taxon>Pseudomonadati</taxon>
        <taxon>Pseudomonadota</taxon>
        <taxon>Gammaproteobacteria</taxon>
        <taxon>Vibrionales</taxon>
        <taxon>Vibrionaceae</taxon>
        <taxon>Vibrio</taxon>
    </lineage>
</organism>
<dbReference type="Proteomes" id="UP000478571">
    <property type="component" value="Unassembled WGS sequence"/>
</dbReference>
<sequence>MLDLQTDYEKDSCHTCRLNWDGKETWEHLDGKLDMKEKIVGSLQRRLNHTARWCKVFHSSFEFSHYEFEEAEGATLQDLKVYTFKLELQSNGNISLLIQQSDRNSIFDSVGDFFHIIIESMNDAVVVTNAPDLSEGGPKIIFANELFANMSGYGQTELVGYSPKILQGPETSSASNRRIRQALEGWSPIVEQVTNYRKDGSTFSVELNITPVKDKTGWYSHWVSVQRDISARLAYLEMIRQRDMVMDSSLVGCWSFDLERDMLRMDTKVARMHGLSDVPTVTIEHWLNTIHQADRQEVRFKLIRAITAEADLNVEYQINSDESSQPRWIRCKATSFSEKKSIQRCISGICFDVSQERLNAIELEKHRQISQQNAKLASLGELAAGVGHEINNPLSVIVSIIDLIGLKQSQNLGEEVFTASHLEQLKEASHRIERIVDGLRGVSSVARKSEELKPIDMVLASKNTLNMLSDLYSKEGIDVTYRVSASDQKCMIMADAAGVQQILINLMNNAKDAVEFTTSKSISVTFKQTKVKCTLIVEDSGEGMSEDVQARIFEPFMTTKSVGKGTGLGLAMTKTVVESFGGQISCKSALGKGTIFQCDFPRHIGYANTDEKTIAVPPHQNKHVLLVDDDVAVGRSLTALLSALGCKITTAQNGADALNKMDQTQFDLILTDLKMPVLDGVELLEILDNNEHWRSIPKYAITGEVISHGDDSIRVINQHTNGIVNKPIRLNDIIAILEKC</sequence>
<dbReference type="RefSeq" id="WP_160931168.1">
    <property type="nucleotide sequence ID" value="NZ_WWEU01000005.1"/>
</dbReference>
<dbReference type="Pfam" id="PF02518">
    <property type="entry name" value="HATPase_c"/>
    <property type="match status" value="1"/>
</dbReference>
<dbReference type="PANTHER" id="PTHR43065:SF10">
    <property type="entry name" value="PEROXIDE STRESS-ACTIVATED HISTIDINE KINASE MAK3"/>
    <property type="match status" value="1"/>
</dbReference>
<proteinExistence type="predicted"/>
<dbReference type="InterPro" id="IPR000014">
    <property type="entry name" value="PAS"/>
</dbReference>
<dbReference type="InterPro" id="IPR001789">
    <property type="entry name" value="Sig_transdc_resp-reg_receiver"/>
</dbReference>
<feature type="domain" description="Response regulatory" evidence="12">
    <location>
        <begin position="623"/>
        <end position="740"/>
    </location>
</feature>
<dbReference type="GO" id="GO:0016787">
    <property type="term" value="F:hydrolase activity"/>
    <property type="evidence" value="ECO:0007669"/>
    <property type="project" value="UniProtKB-KW"/>
</dbReference>
<keyword evidence="8" id="KW-0067">ATP-binding</keyword>
<dbReference type="InterPro" id="IPR004358">
    <property type="entry name" value="Sig_transdc_His_kin-like_C"/>
</dbReference>
<dbReference type="InterPro" id="IPR001610">
    <property type="entry name" value="PAC"/>
</dbReference>
<evidence type="ECO:0000313" key="15">
    <source>
        <dbReference type="EMBL" id="MYM60497.1"/>
    </source>
</evidence>
<evidence type="ECO:0000259" key="12">
    <source>
        <dbReference type="PROSITE" id="PS50110"/>
    </source>
</evidence>
<evidence type="ECO:0000256" key="4">
    <source>
        <dbReference type="ARBA" id="ARBA00022679"/>
    </source>
</evidence>
<dbReference type="GO" id="GO:0000155">
    <property type="term" value="F:phosphorelay sensor kinase activity"/>
    <property type="evidence" value="ECO:0007669"/>
    <property type="project" value="InterPro"/>
</dbReference>
<evidence type="ECO:0000256" key="3">
    <source>
        <dbReference type="ARBA" id="ARBA00022553"/>
    </source>
</evidence>
<dbReference type="InterPro" id="IPR011006">
    <property type="entry name" value="CheY-like_superfamily"/>
</dbReference>
<dbReference type="InterPro" id="IPR036097">
    <property type="entry name" value="HisK_dim/P_sf"/>
</dbReference>
<comment type="catalytic activity">
    <reaction evidence="1">
        <text>ATP + protein L-histidine = ADP + protein N-phospho-L-histidine.</text>
        <dbReference type="EC" id="2.7.13.3"/>
    </reaction>
</comment>
<evidence type="ECO:0000256" key="8">
    <source>
        <dbReference type="ARBA" id="ARBA00022840"/>
    </source>
</evidence>
<dbReference type="Gene3D" id="1.10.287.130">
    <property type="match status" value="1"/>
</dbReference>
<dbReference type="SUPFAM" id="SSF55874">
    <property type="entry name" value="ATPase domain of HSP90 chaperone/DNA topoisomerase II/histidine kinase"/>
    <property type="match status" value="1"/>
</dbReference>